<organism evidence="1 2">
    <name type="scientific">Ilyodon furcidens</name>
    <name type="common">goldbreast splitfin</name>
    <dbReference type="NCBI Taxonomy" id="33524"/>
    <lineage>
        <taxon>Eukaryota</taxon>
        <taxon>Metazoa</taxon>
        <taxon>Chordata</taxon>
        <taxon>Craniata</taxon>
        <taxon>Vertebrata</taxon>
        <taxon>Euteleostomi</taxon>
        <taxon>Actinopterygii</taxon>
        <taxon>Neopterygii</taxon>
        <taxon>Teleostei</taxon>
        <taxon>Neoteleostei</taxon>
        <taxon>Acanthomorphata</taxon>
        <taxon>Ovalentaria</taxon>
        <taxon>Atherinomorphae</taxon>
        <taxon>Cyprinodontiformes</taxon>
        <taxon>Goodeidae</taxon>
        <taxon>Ilyodon</taxon>
    </lineage>
</organism>
<accession>A0ABV0TK92</accession>
<name>A0ABV0TK92_9TELE</name>
<evidence type="ECO:0000313" key="1">
    <source>
        <dbReference type="EMBL" id="MEQ2232662.1"/>
    </source>
</evidence>
<proteinExistence type="predicted"/>
<keyword evidence="2" id="KW-1185">Reference proteome</keyword>
<dbReference type="Proteomes" id="UP001482620">
    <property type="component" value="Unassembled WGS sequence"/>
</dbReference>
<dbReference type="EMBL" id="JAHRIQ010035884">
    <property type="protein sequence ID" value="MEQ2232662.1"/>
    <property type="molecule type" value="Genomic_DNA"/>
</dbReference>
<reference evidence="1 2" key="1">
    <citation type="submission" date="2021-06" db="EMBL/GenBank/DDBJ databases">
        <authorList>
            <person name="Palmer J.M."/>
        </authorList>
    </citation>
    <scope>NUCLEOTIDE SEQUENCE [LARGE SCALE GENOMIC DNA]</scope>
    <source>
        <strain evidence="2">if_2019</strain>
        <tissue evidence="1">Muscle</tissue>
    </source>
</reference>
<evidence type="ECO:0000313" key="2">
    <source>
        <dbReference type="Proteomes" id="UP001482620"/>
    </source>
</evidence>
<comment type="caution">
    <text evidence="1">The sequence shown here is derived from an EMBL/GenBank/DDBJ whole genome shotgun (WGS) entry which is preliminary data.</text>
</comment>
<sequence length="105" mass="11901">MNLIGDIISQVNTKPARLPFRLDAIFQDSSIALSSFQWQNIDKTTVCFDYSCMDGCFTNARRLKNVKEEKNVTFLKNTLFHHINLAHTQTHTHTQGGVCRSLVSA</sequence>
<protein>
    <submittedName>
        <fullName evidence="1">Uncharacterized protein</fullName>
    </submittedName>
</protein>
<gene>
    <name evidence="1" type="ORF">ILYODFUR_013734</name>
</gene>